<organism evidence="2 3">
    <name type="scientific">Microlunatus phosphovorus (strain ATCC 700054 / DSM 10555 / JCM 9379 / NBRC 101784 / NCIMB 13414 / VKM Ac-1990 / NM-1)</name>
    <dbReference type="NCBI Taxonomy" id="1032480"/>
    <lineage>
        <taxon>Bacteria</taxon>
        <taxon>Bacillati</taxon>
        <taxon>Actinomycetota</taxon>
        <taxon>Actinomycetes</taxon>
        <taxon>Propionibacteriales</taxon>
        <taxon>Propionibacteriaceae</taxon>
        <taxon>Microlunatus</taxon>
    </lineage>
</organism>
<proteinExistence type="predicted"/>
<dbReference type="KEGG" id="mph:MLP_19010"/>
<evidence type="ECO:0000313" key="3">
    <source>
        <dbReference type="Proteomes" id="UP000007947"/>
    </source>
</evidence>
<dbReference type="HOGENOM" id="CLU_2288299_0_0_11"/>
<keyword evidence="3" id="KW-1185">Reference proteome</keyword>
<sequence length="101" mass="11147">MSEQRRRGLARDGDVEHGKVLSGSDPEVGINGFPGATTVCDQPIRRPRRSPWRDAGPGTCGHLPVFGCHRPAAVRRQPSVITDRTRGNTRVTHRLARDLDQ</sequence>
<feature type="compositionally biased region" description="Basic and acidic residues" evidence="1">
    <location>
        <begin position="1"/>
        <end position="19"/>
    </location>
</feature>
<protein>
    <submittedName>
        <fullName evidence="2">Uncharacterized protein</fullName>
    </submittedName>
</protein>
<dbReference type="AlphaFoldDB" id="F5XT43"/>
<gene>
    <name evidence="2" type="ordered locus">MLP_19010</name>
</gene>
<reference evidence="2 3" key="1">
    <citation type="submission" date="2011-05" db="EMBL/GenBank/DDBJ databases">
        <title>Whole genome sequence of Microlunatus phosphovorus NM-1.</title>
        <authorList>
            <person name="Hosoyama A."/>
            <person name="Sasaki K."/>
            <person name="Harada T."/>
            <person name="Igarashi R."/>
            <person name="Kawakoshi A."/>
            <person name="Sasagawa M."/>
            <person name="Fukada J."/>
            <person name="Nakamura S."/>
            <person name="Katano Y."/>
            <person name="Hanada S."/>
            <person name="Kamagata Y."/>
            <person name="Nakamura N."/>
            <person name="Yamazaki S."/>
            <person name="Fujita N."/>
        </authorList>
    </citation>
    <scope>NUCLEOTIDE SEQUENCE [LARGE SCALE GENOMIC DNA]</scope>
    <source>
        <strain evidence="3">ATCC 700054 / DSM 10555 / JCM 9379 / NBRC 101784 / NCIMB 13414 / VKM Ac-1990 / NM-1</strain>
    </source>
</reference>
<evidence type="ECO:0000313" key="2">
    <source>
        <dbReference type="EMBL" id="BAK34915.1"/>
    </source>
</evidence>
<dbReference type="Proteomes" id="UP000007947">
    <property type="component" value="Chromosome"/>
</dbReference>
<dbReference type="STRING" id="1032480.MLP_19010"/>
<feature type="region of interest" description="Disordered" evidence="1">
    <location>
        <begin position="1"/>
        <end position="56"/>
    </location>
</feature>
<dbReference type="EMBL" id="AP012204">
    <property type="protein sequence ID" value="BAK34915.1"/>
    <property type="molecule type" value="Genomic_DNA"/>
</dbReference>
<evidence type="ECO:0000256" key="1">
    <source>
        <dbReference type="SAM" id="MobiDB-lite"/>
    </source>
</evidence>
<name>F5XT43_MICPN</name>
<accession>F5XT43</accession>